<dbReference type="AlphaFoldDB" id="A0AA43QI58"/>
<protein>
    <submittedName>
        <fullName evidence="6">Transcription factor, contains a PHD finger motif</fullName>
    </submittedName>
</protein>
<evidence type="ECO:0000313" key="7">
    <source>
        <dbReference type="Proteomes" id="UP001161017"/>
    </source>
</evidence>
<dbReference type="PROSITE" id="PS50188">
    <property type="entry name" value="B302_SPRY"/>
    <property type="match status" value="1"/>
</dbReference>
<keyword evidence="7" id="KW-1185">Reference proteome</keyword>
<organism evidence="6 7">
    <name type="scientific">Ramalina farinacea</name>
    <dbReference type="NCBI Taxonomy" id="258253"/>
    <lineage>
        <taxon>Eukaryota</taxon>
        <taxon>Fungi</taxon>
        <taxon>Dikarya</taxon>
        <taxon>Ascomycota</taxon>
        <taxon>Pezizomycotina</taxon>
        <taxon>Lecanoromycetes</taxon>
        <taxon>OSLEUM clade</taxon>
        <taxon>Lecanoromycetidae</taxon>
        <taxon>Lecanorales</taxon>
        <taxon>Lecanorineae</taxon>
        <taxon>Ramalinaceae</taxon>
        <taxon>Ramalina</taxon>
    </lineage>
</organism>
<dbReference type="SUPFAM" id="SSF49899">
    <property type="entry name" value="Concanavalin A-like lectins/glucanases"/>
    <property type="match status" value="1"/>
</dbReference>
<feature type="domain" description="B30.2/SPRY" evidence="5">
    <location>
        <begin position="123"/>
        <end position="322"/>
    </location>
</feature>
<dbReference type="EMBL" id="JAPUFD010000002">
    <property type="protein sequence ID" value="MDI1486084.1"/>
    <property type="molecule type" value="Genomic_DNA"/>
</dbReference>
<evidence type="ECO:0000313" key="6">
    <source>
        <dbReference type="EMBL" id="MDI1486084.1"/>
    </source>
</evidence>
<name>A0AA43QI58_9LECA</name>
<feature type="region of interest" description="Disordered" evidence="4">
    <location>
        <begin position="1"/>
        <end position="67"/>
    </location>
</feature>
<gene>
    <name evidence="6" type="primary">ASH2</name>
    <name evidence="6" type="ORF">OHK93_004274</name>
</gene>
<accession>A0AA43QI58</accession>
<dbReference type="CDD" id="cd12872">
    <property type="entry name" value="SPRY_Ash2"/>
    <property type="match status" value="1"/>
</dbReference>
<dbReference type="GO" id="GO:0000976">
    <property type="term" value="F:transcription cis-regulatory region binding"/>
    <property type="evidence" value="ECO:0007669"/>
    <property type="project" value="TreeGrafter"/>
</dbReference>
<dbReference type="Proteomes" id="UP001161017">
    <property type="component" value="Unassembled WGS sequence"/>
</dbReference>
<feature type="compositionally biased region" description="Basic and acidic residues" evidence="4">
    <location>
        <begin position="38"/>
        <end position="56"/>
    </location>
</feature>
<dbReference type="SMART" id="SM00449">
    <property type="entry name" value="SPRY"/>
    <property type="match status" value="1"/>
</dbReference>
<dbReference type="InterPro" id="IPR037353">
    <property type="entry name" value="ASH2"/>
</dbReference>
<comment type="similarity">
    <text evidence="3">Belongs to the cclA family.</text>
</comment>
<comment type="caution">
    <text evidence="6">The sequence shown here is derived from an EMBL/GenBank/DDBJ whole genome shotgun (WGS) entry which is preliminary data.</text>
</comment>
<sequence>MAESPNPASPSTIPQKRPFSVDDKHAPAVASPLNPGTRVREERTKKPTAKVRKDSPEPTAANKKGANVKKIPKATEVVRPSRYKLPSPKITDFEAPVPPLLIPVTTRKGRQFCEASEIINNRKGFRYTNAIADPRFTATQYNRQSECEPYGARISYEDASAQLLFSESATTTEKGFRMARANVGAREGRWYWECRILSGVKPANYDGDDSDNGGHVRIGWARREASLEGPVGFDAYSYGVRDVGGQKITRSRPVDFAVADLCEGDVIGLELTLPSLSLHRKVVEGIYNKAVDASDDLDPSASSEVPDIIRDRVVYRYRNRLYFETYEYQYTKPLEDYMNPSPLPVNAALDVDPPNPNNPIPQLRTLPFSSIKIYKNGELLGTPFTDLLAFLPPASKPNTQFDARENLDDGMLGYYPAISVFRGGAVETNFGPDFAYPPPELAKGEDVEMVDSGVENTNPATDKHITGSKSRLRAMNQRFDEQIAEDIVYDLIDEVDFWALDGGDSKGAMKGLSETAPATLRSVESDSGAAVVMEGRKPAPALVEPEPIKGEA</sequence>
<evidence type="ECO:0000256" key="1">
    <source>
        <dbReference type="ARBA" id="ARBA00004123"/>
    </source>
</evidence>
<dbReference type="InterPro" id="IPR003877">
    <property type="entry name" value="SPRY_dom"/>
</dbReference>
<evidence type="ECO:0000259" key="5">
    <source>
        <dbReference type="PROSITE" id="PS50188"/>
    </source>
</evidence>
<dbReference type="PANTHER" id="PTHR10598">
    <property type="entry name" value="SET1/ASH2 HISTONE METHYLTRANSFERASE COMPLEX SUBUNIT ASH2"/>
    <property type="match status" value="1"/>
</dbReference>
<comment type="subcellular location">
    <subcellularLocation>
        <location evidence="1">Nucleus</location>
    </subcellularLocation>
</comment>
<reference evidence="6" key="1">
    <citation type="journal article" date="2023" name="Genome Biol. Evol.">
        <title>First Whole Genome Sequence and Flow Cytometry Genome Size Data for the Lichen-Forming Fungus Ramalina farinacea (Ascomycota).</title>
        <authorList>
            <person name="Llewellyn T."/>
            <person name="Mian S."/>
            <person name="Hill R."/>
            <person name="Leitch I.J."/>
            <person name="Gaya E."/>
        </authorList>
    </citation>
    <scope>NUCLEOTIDE SEQUENCE</scope>
    <source>
        <strain evidence="6">LIQ254RAFAR</strain>
    </source>
</reference>
<dbReference type="InterPro" id="IPR001870">
    <property type="entry name" value="B30.2/SPRY"/>
</dbReference>
<dbReference type="InterPro" id="IPR043136">
    <property type="entry name" value="B30.2/SPRY_sf"/>
</dbReference>
<dbReference type="GO" id="GO:0048188">
    <property type="term" value="C:Set1C/COMPASS complex"/>
    <property type="evidence" value="ECO:0007669"/>
    <property type="project" value="InterPro"/>
</dbReference>
<keyword evidence="2" id="KW-0539">Nucleus</keyword>
<dbReference type="InterPro" id="IPR013320">
    <property type="entry name" value="ConA-like_dom_sf"/>
</dbReference>
<proteinExistence type="inferred from homology"/>
<dbReference type="Gene3D" id="2.60.120.920">
    <property type="match status" value="1"/>
</dbReference>
<evidence type="ECO:0000256" key="4">
    <source>
        <dbReference type="SAM" id="MobiDB-lite"/>
    </source>
</evidence>
<dbReference type="PANTHER" id="PTHR10598:SF0">
    <property type="entry name" value="SET1_ASH2 HISTONE METHYLTRANSFERASE COMPLEX SUBUNIT ASH2"/>
    <property type="match status" value="1"/>
</dbReference>
<evidence type="ECO:0000256" key="3">
    <source>
        <dbReference type="ARBA" id="ARBA00038149"/>
    </source>
</evidence>
<evidence type="ECO:0000256" key="2">
    <source>
        <dbReference type="ARBA" id="ARBA00023242"/>
    </source>
</evidence>